<evidence type="ECO:0000256" key="2">
    <source>
        <dbReference type="SAM" id="SignalP"/>
    </source>
</evidence>
<keyword evidence="4" id="KW-1185">Reference proteome</keyword>
<gene>
    <name evidence="3" type="ORF">EJ03DRAFT_5400</name>
</gene>
<dbReference type="AlphaFoldDB" id="A0A6G1LN00"/>
<feature type="region of interest" description="Disordered" evidence="1">
    <location>
        <begin position="31"/>
        <end position="58"/>
    </location>
</feature>
<dbReference type="Proteomes" id="UP000799436">
    <property type="component" value="Unassembled WGS sequence"/>
</dbReference>
<sequence>MHFQPITLLANILAAASLALAFPHAFPQAGCGRPGEPKCTPSVDPPPKCLNPPRCGGG</sequence>
<reference evidence="3" key="1">
    <citation type="journal article" date="2020" name="Stud. Mycol.">
        <title>101 Dothideomycetes genomes: a test case for predicting lifestyles and emergence of pathogens.</title>
        <authorList>
            <person name="Haridas S."/>
            <person name="Albert R."/>
            <person name="Binder M."/>
            <person name="Bloem J."/>
            <person name="Labutti K."/>
            <person name="Salamov A."/>
            <person name="Andreopoulos B."/>
            <person name="Baker S."/>
            <person name="Barry K."/>
            <person name="Bills G."/>
            <person name="Bluhm B."/>
            <person name="Cannon C."/>
            <person name="Castanera R."/>
            <person name="Culley D."/>
            <person name="Daum C."/>
            <person name="Ezra D."/>
            <person name="Gonzalez J."/>
            <person name="Henrissat B."/>
            <person name="Kuo A."/>
            <person name="Liang C."/>
            <person name="Lipzen A."/>
            <person name="Lutzoni F."/>
            <person name="Magnuson J."/>
            <person name="Mondo S."/>
            <person name="Nolan M."/>
            <person name="Ohm R."/>
            <person name="Pangilinan J."/>
            <person name="Park H.-J."/>
            <person name="Ramirez L."/>
            <person name="Alfaro M."/>
            <person name="Sun H."/>
            <person name="Tritt A."/>
            <person name="Yoshinaga Y."/>
            <person name="Zwiers L.-H."/>
            <person name="Turgeon B."/>
            <person name="Goodwin S."/>
            <person name="Spatafora J."/>
            <person name="Crous P."/>
            <person name="Grigoriev I."/>
        </authorList>
    </citation>
    <scope>NUCLEOTIDE SEQUENCE</scope>
    <source>
        <strain evidence="3">CBS 116005</strain>
    </source>
</reference>
<evidence type="ECO:0000313" key="3">
    <source>
        <dbReference type="EMBL" id="KAF2774353.1"/>
    </source>
</evidence>
<evidence type="ECO:0000256" key="1">
    <source>
        <dbReference type="SAM" id="MobiDB-lite"/>
    </source>
</evidence>
<accession>A0A6G1LN00</accession>
<name>A0A6G1LN00_9PEZI</name>
<organism evidence="3 4">
    <name type="scientific">Teratosphaeria nubilosa</name>
    <dbReference type="NCBI Taxonomy" id="161662"/>
    <lineage>
        <taxon>Eukaryota</taxon>
        <taxon>Fungi</taxon>
        <taxon>Dikarya</taxon>
        <taxon>Ascomycota</taxon>
        <taxon>Pezizomycotina</taxon>
        <taxon>Dothideomycetes</taxon>
        <taxon>Dothideomycetidae</taxon>
        <taxon>Mycosphaerellales</taxon>
        <taxon>Teratosphaeriaceae</taxon>
        <taxon>Teratosphaeria</taxon>
    </lineage>
</organism>
<feature type="signal peptide" evidence="2">
    <location>
        <begin position="1"/>
        <end position="21"/>
    </location>
</feature>
<protein>
    <submittedName>
        <fullName evidence="3">Uncharacterized protein</fullName>
    </submittedName>
</protein>
<evidence type="ECO:0000313" key="4">
    <source>
        <dbReference type="Proteomes" id="UP000799436"/>
    </source>
</evidence>
<feature type="chain" id="PRO_5026002840" evidence="2">
    <location>
        <begin position="22"/>
        <end position="58"/>
    </location>
</feature>
<dbReference type="EMBL" id="ML995808">
    <property type="protein sequence ID" value="KAF2774353.1"/>
    <property type="molecule type" value="Genomic_DNA"/>
</dbReference>
<proteinExistence type="predicted"/>
<keyword evidence="2" id="KW-0732">Signal</keyword>